<evidence type="ECO:0000313" key="2">
    <source>
        <dbReference type="EMBL" id="SVA65805.1"/>
    </source>
</evidence>
<dbReference type="InterPro" id="IPR050397">
    <property type="entry name" value="Env_Response_Regulators"/>
</dbReference>
<dbReference type="GO" id="GO:0005829">
    <property type="term" value="C:cytosol"/>
    <property type="evidence" value="ECO:0007669"/>
    <property type="project" value="TreeGrafter"/>
</dbReference>
<dbReference type="CDD" id="cd00038">
    <property type="entry name" value="CAP_ED"/>
    <property type="match status" value="1"/>
</dbReference>
<dbReference type="PANTHER" id="PTHR24567:SF74">
    <property type="entry name" value="HTH-TYPE TRANSCRIPTIONAL REGULATOR ARCR"/>
    <property type="match status" value="1"/>
</dbReference>
<dbReference type="InterPro" id="IPR018490">
    <property type="entry name" value="cNMP-bd_dom_sf"/>
</dbReference>
<dbReference type="PROSITE" id="PS50042">
    <property type="entry name" value="CNMP_BINDING_3"/>
    <property type="match status" value="1"/>
</dbReference>
<dbReference type="InterPro" id="IPR014710">
    <property type="entry name" value="RmlC-like_jellyroll"/>
</dbReference>
<accession>A0A381XM13</accession>
<gene>
    <name evidence="2" type="ORF">METZ01_LOCUS118659</name>
</gene>
<feature type="non-terminal residue" evidence="2">
    <location>
        <position position="144"/>
    </location>
</feature>
<feature type="domain" description="Cyclic nucleotide-binding" evidence="1">
    <location>
        <begin position="1"/>
        <end position="104"/>
    </location>
</feature>
<sequence>MKEIRFEPGEVILHESDPSETAFQLLSGQVEVYGKRKEQIVVLGHLEAGDYLGEMGLIDEQPRSASARAVTDVAAVELERWEFIRLVSEQPASAYRLISRLAQHLRRMNKDLLSLADDLGDGVLDHPTHHEMPQAVTMYAAIDD</sequence>
<dbReference type="SMART" id="SM00100">
    <property type="entry name" value="cNMP"/>
    <property type="match status" value="1"/>
</dbReference>
<dbReference type="AlphaFoldDB" id="A0A381XM13"/>
<dbReference type="PANTHER" id="PTHR24567">
    <property type="entry name" value="CRP FAMILY TRANSCRIPTIONAL REGULATORY PROTEIN"/>
    <property type="match status" value="1"/>
</dbReference>
<dbReference type="Pfam" id="PF00027">
    <property type="entry name" value="cNMP_binding"/>
    <property type="match status" value="1"/>
</dbReference>
<organism evidence="2">
    <name type="scientific">marine metagenome</name>
    <dbReference type="NCBI Taxonomy" id="408172"/>
    <lineage>
        <taxon>unclassified sequences</taxon>
        <taxon>metagenomes</taxon>
        <taxon>ecological metagenomes</taxon>
    </lineage>
</organism>
<protein>
    <recommendedName>
        <fullName evidence="1">Cyclic nucleotide-binding domain-containing protein</fullName>
    </recommendedName>
</protein>
<reference evidence="2" key="1">
    <citation type="submission" date="2018-05" db="EMBL/GenBank/DDBJ databases">
        <authorList>
            <person name="Lanie J.A."/>
            <person name="Ng W.-L."/>
            <person name="Kazmierczak K.M."/>
            <person name="Andrzejewski T.M."/>
            <person name="Davidsen T.M."/>
            <person name="Wayne K.J."/>
            <person name="Tettelin H."/>
            <person name="Glass J.I."/>
            <person name="Rusch D."/>
            <person name="Podicherti R."/>
            <person name="Tsui H.-C.T."/>
            <person name="Winkler M.E."/>
        </authorList>
    </citation>
    <scope>NUCLEOTIDE SEQUENCE</scope>
</reference>
<dbReference type="GO" id="GO:0003700">
    <property type="term" value="F:DNA-binding transcription factor activity"/>
    <property type="evidence" value="ECO:0007669"/>
    <property type="project" value="TreeGrafter"/>
</dbReference>
<dbReference type="InterPro" id="IPR018488">
    <property type="entry name" value="cNMP-bd_CS"/>
</dbReference>
<dbReference type="PROSITE" id="PS00889">
    <property type="entry name" value="CNMP_BINDING_2"/>
    <property type="match status" value="1"/>
</dbReference>
<proteinExistence type="predicted"/>
<dbReference type="EMBL" id="UINC01015665">
    <property type="protein sequence ID" value="SVA65805.1"/>
    <property type="molecule type" value="Genomic_DNA"/>
</dbReference>
<dbReference type="SUPFAM" id="SSF51206">
    <property type="entry name" value="cAMP-binding domain-like"/>
    <property type="match status" value="1"/>
</dbReference>
<evidence type="ECO:0000259" key="1">
    <source>
        <dbReference type="PROSITE" id="PS50042"/>
    </source>
</evidence>
<dbReference type="InterPro" id="IPR000595">
    <property type="entry name" value="cNMP-bd_dom"/>
</dbReference>
<name>A0A381XM13_9ZZZZ</name>
<dbReference type="Gene3D" id="2.60.120.10">
    <property type="entry name" value="Jelly Rolls"/>
    <property type="match status" value="1"/>
</dbReference>